<dbReference type="InterPro" id="IPR027417">
    <property type="entry name" value="P-loop_NTPase"/>
</dbReference>
<dbReference type="SUPFAM" id="SSF52540">
    <property type="entry name" value="P-loop containing nucleoside triphosphate hydrolases"/>
    <property type="match status" value="1"/>
</dbReference>
<reference evidence="1 2" key="1">
    <citation type="submission" date="2022-11" db="EMBL/GenBank/DDBJ databases">
        <title>Spartinivicinus poritis sp. nov., isolated from scleractinian coral Porites lutea.</title>
        <authorList>
            <person name="Zhang G."/>
            <person name="Cai L."/>
            <person name="Wei Q."/>
        </authorList>
    </citation>
    <scope>NUCLEOTIDE SEQUENCE [LARGE SCALE GENOMIC DNA]</scope>
    <source>
        <strain evidence="1 2">A2-2</strain>
    </source>
</reference>
<dbReference type="RefSeq" id="WP_274692283.1">
    <property type="nucleotide sequence ID" value="NZ_JAPMOU010000111.1"/>
</dbReference>
<dbReference type="EMBL" id="JAPMOU010000111">
    <property type="protein sequence ID" value="MDE1465984.1"/>
    <property type="molecule type" value="Genomic_DNA"/>
</dbReference>
<sequence>MSLIISVENRESIMEGVIFIGLQASGKSTFFLQEFYKTHIRLNLDMLKTRNRERILLEACIAAKQSVVIDNTNPTRLERTKYIQQFKDNYFTVKGYYFSSSLPDCLARNANRMGKEQIPERGIKGTYNKLELPNYEEGFDQLYYVSLVKDKCVVEEWNHEI</sequence>
<comment type="caution">
    <text evidence="1">The sequence shown here is derived from an EMBL/GenBank/DDBJ whole genome shotgun (WGS) entry which is preliminary data.</text>
</comment>
<dbReference type="InterPro" id="IPR017101">
    <property type="entry name" value="P-loop_ATP/GTP-bd_All4644_prd"/>
</dbReference>
<dbReference type="Pfam" id="PF13671">
    <property type="entry name" value="AAA_33"/>
    <property type="match status" value="1"/>
</dbReference>
<evidence type="ECO:0000313" key="2">
    <source>
        <dbReference type="Proteomes" id="UP001528823"/>
    </source>
</evidence>
<keyword evidence="1" id="KW-0547">Nucleotide-binding</keyword>
<accession>A0ABT5UHX3</accession>
<evidence type="ECO:0000313" key="1">
    <source>
        <dbReference type="EMBL" id="MDE1465984.1"/>
    </source>
</evidence>
<dbReference type="PANTHER" id="PTHR12083:SF9">
    <property type="entry name" value="BIFUNCTIONAL POLYNUCLEOTIDE PHOSPHATASE_KINASE"/>
    <property type="match status" value="1"/>
</dbReference>
<dbReference type="PANTHER" id="PTHR12083">
    <property type="entry name" value="BIFUNCTIONAL POLYNUCLEOTIDE PHOSPHATASE/KINASE"/>
    <property type="match status" value="1"/>
</dbReference>
<name>A0ABT5UHX3_9GAMM</name>
<keyword evidence="1" id="KW-0067">ATP-binding</keyword>
<dbReference type="Gene3D" id="3.40.50.300">
    <property type="entry name" value="P-loop containing nucleotide triphosphate hydrolases"/>
    <property type="match status" value="1"/>
</dbReference>
<keyword evidence="2" id="KW-1185">Reference proteome</keyword>
<dbReference type="GO" id="GO:0005524">
    <property type="term" value="F:ATP binding"/>
    <property type="evidence" value="ECO:0007669"/>
    <property type="project" value="UniProtKB-KW"/>
</dbReference>
<gene>
    <name evidence="1" type="ORF">ORQ98_28900</name>
</gene>
<proteinExistence type="predicted"/>
<dbReference type="Proteomes" id="UP001528823">
    <property type="component" value="Unassembled WGS sequence"/>
</dbReference>
<protein>
    <submittedName>
        <fullName evidence="1">ATP-binding protein</fullName>
    </submittedName>
</protein>
<dbReference type="PIRSF" id="PIRSF037081">
    <property type="entry name" value="P-loop_All4644_prd"/>
    <property type="match status" value="1"/>
</dbReference>
<organism evidence="1 2">
    <name type="scientific">Spartinivicinus poritis</name>
    <dbReference type="NCBI Taxonomy" id="2994640"/>
    <lineage>
        <taxon>Bacteria</taxon>
        <taxon>Pseudomonadati</taxon>
        <taxon>Pseudomonadota</taxon>
        <taxon>Gammaproteobacteria</taxon>
        <taxon>Oceanospirillales</taxon>
        <taxon>Zooshikellaceae</taxon>
        <taxon>Spartinivicinus</taxon>
    </lineage>
</organism>